<evidence type="ECO:0000259" key="2">
    <source>
        <dbReference type="PROSITE" id="PS50914"/>
    </source>
</evidence>
<feature type="chain" id="PRO_5047533216" evidence="1">
    <location>
        <begin position="22"/>
        <end position="150"/>
    </location>
</feature>
<dbReference type="PROSITE" id="PS50914">
    <property type="entry name" value="BON"/>
    <property type="match status" value="1"/>
</dbReference>
<evidence type="ECO:0000256" key="1">
    <source>
        <dbReference type="SAM" id="SignalP"/>
    </source>
</evidence>
<accession>A0ABU1WTP8</accession>
<name>A0ABU1WTP8_9BURK</name>
<protein>
    <submittedName>
        <fullName evidence="3">Osmotically-inducible protein OsmY</fullName>
    </submittedName>
</protein>
<comment type="caution">
    <text evidence="3">The sequence shown here is derived from an EMBL/GenBank/DDBJ whole genome shotgun (WGS) entry which is preliminary data.</text>
</comment>
<reference evidence="3 4" key="1">
    <citation type="submission" date="2023-07" db="EMBL/GenBank/DDBJ databases">
        <title>Sorghum-associated microbial communities from plants grown in Nebraska, USA.</title>
        <authorList>
            <person name="Schachtman D."/>
        </authorList>
    </citation>
    <scope>NUCLEOTIDE SEQUENCE [LARGE SCALE GENOMIC DNA]</scope>
    <source>
        <strain evidence="3 4">4249</strain>
    </source>
</reference>
<organism evidence="3 4">
    <name type="scientific">Hydrogenophaga palleronii</name>
    <dbReference type="NCBI Taxonomy" id="65655"/>
    <lineage>
        <taxon>Bacteria</taxon>
        <taxon>Pseudomonadati</taxon>
        <taxon>Pseudomonadota</taxon>
        <taxon>Betaproteobacteria</taxon>
        <taxon>Burkholderiales</taxon>
        <taxon>Comamonadaceae</taxon>
        <taxon>Hydrogenophaga</taxon>
    </lineage>
</organism>
<dbReference type="PANTHER" id="PTHR34606">
    <property type="entry name" value="BON DOMAIN-CONTAINING PROTEIN"/>
    <property type="match status" value="1"/>
</dbReference>
<evidence type="ECO:0000313" key="3">
    <source>
        <dbReference type="EMBL" id="MDR7152267.1"/>
    </source>
</evidence>
<feature type="signal peptide" evidence="1">
    <location>
        <begin position="1"/>
        <end position="21"/>
    </location>
</feature>
<dbReference type="RefSeq" id="WP_310320818.1">
    <property type="nucleotide sequence ID" value="NZ_JAVDWU010000010.1"/>
</dbReference>
<dbReference type="PANTHER" id="PTHR34606:SF15">
    <property type="entry name" value="BON DOMAIN-CONTAINING PROTEIN"/>
    <property type="match status" value="1"/>
</dbReference>
<keyword evidence="4" id="KW-1185">Reference proteome</keyword>
<evidence type="ECO:0000313" key="4">
    <source>
        <dbReference type="Proteomes" id="UP001265700"/>
    </source>
</evidence>
<dbReference type="Proteomes" id="UP001265700">
    <property type="component" value="Unassembled WGS sequence"/>
</dbReference>
<gene>
    <name evidence="3" type="ORF">J2W49_004243</name>
</gene>
<dbReference type="Gene3D" id="3.30.1340.30">
    <property type="match status" value="1"/>
</dbReference>
<dbReference type="InterPro" id="IPR007055">
    <property type="entry name" value="BON_dom"/>
</dbReference>
<sequence length="150" mass="15201">MKYAKRYTALIAAAAATALMAACGQKDDTVGQVDQAPMTSAPAPATTAESTLNQPVAPAQEGMNNQDNRGAGEAIAEGANDMAITAKVQAALAADGALSVMDIDVDTEAGRVELTGAAPDENARERATSLVTAVDGVVAVDNRLVVKKDS</sequence>
<dbReference type="InterPro" id="IPR051686">
    <property type="entry name" value="Lipoprotein_DolP"/>
</dbReference>
<proteinExistence type="predicted"/>
<feature type="domain" description="BON" evidence="2">
    <location>
        <begin position="80"/>
        <end position="148"/>
    </location>
</feature>
<dbReference type="Pfam" id="PF04972">
    <property type="entry name" value="BON"/>
    <property type="match status" value="1"/>
</dbReference>
<keyword evidence="1" id="KW-0732">Signal</keyword>
<dbReference type="SMART" id="SM00749">
    <property type="entry name" value="BON"/>
    <property type="match status" value="1"/>
</dbReference>
<dbReference type="EMBL" id="JAVDWU010000010">
    <property type="protein sequence ID" value="MDR7152267.1"/>
    <property type="molecule type" value="Genomic_DNA"/>
</dbReference>
<dbReference type="PROSITE" id="PS51257">
    <property type="entry name" value="PROKAR_LIPOPROTEIN"/>
    <property type="match status" value="1"/>
</dbReference>
<dbReference type="InterPro" id="IPR014004">
    <property type="entry name" value="Transpt-assoc_nodulatn_dom_bac"/>
</dbReference>